<sequence length="893" mass="95041">MADSFADLWTSSAPVQQSQQPQRLGASAPQKPNPPSQRPQWDAFSVLSASQPTPRTHPPLQPQVQRIQQKPVAVSQRQNVSFDAFSGLFDASMGFGSGSTNATSNMSIAEKATLVQKGKVQQLQVGKGRISSQSPVPSAWDGLDSLAQTGTPLVPSTMKAAPSQDDFDLTLGHAKASQKADSGANENGDDWGLSDFSSPHPSTQLKAQSSAQSLWDVDDFTSPSSHHSQRDTSTSFVFADQNDCESALFDGNGHEDDILGDLGKPVQNHSTHSLPSPRPSPIPSTAQQSSCTTKASPPPHITGQLVEMGFSPQIAQSALVSTSTADGFNVQAALDWLLAHREASSPFESNNHRPGGMNYNRDSETVVHPSRVPRTRMTRKPSQPDSRSAQQAQPDPDAADFPASAERLLSQAGEIGRGMFSRANALFKEGKEKAMKMYEERASASSNRSVGSADGRPRWMRGSSGEGGLREDKLQGGFKDRGRESMAGTSKSLRGSPSNVQSEVPLPVMGEDVDLFSSDASEIIHQPYPPTGKPNAEPMLPASNFTSSRLPHVPQLTATISSAVFETYQSQKSAGSDAYRLGQYPAAAAAYSRALASLPEGHVLCLPLLTNRAAALSKVGELSSVAEDCSAAIALVERYVNNVVAVNATIGRIRVVIEATGGTDRDTEVDLAGGLTKAYQRRAEAYEGLEKWARALADWKVLIGAGWAGPARSLATGGAARCQRMIGGGDESASNKAKKPGLRPSASSNVVSKPLKPRPKRPTASTSVGTSESSAVAALRAAANVAASEDAERSSHKDAVDARLLAWRQGKETNIRALLTTLDGVLWPELGWKKVGMAEVVGKGQVKVTYMRAIARVHPDKLNVNNTTVEQRMIASGVFGTLNEAWNAFLQQQ</sequence>
<dbReference type="InterPro" id="IPR015940">
    <property type="entry name" value="UBA"/>
</dbReference>
<dbReference type="SUPFAM" id="SSF46934">
    <property type="entry name" value="UBA-like"/>
    <property type="match status" value="1"/>
</dbReference>
<feature type="compositionally biased region" description="Polar residues" evidence="1">
    <location>
        <begin position="285"/>
        <end position="295"/>
    </location>
</feature>
<dbReference type="STRING" id="765257.A0A0C9ZDJ9"/>
<dbReference type="PANTHER" id="PTHR23172:SF19">
    <property type="entry name" value="J DOMAIN-CONTAINING PROTEIN"/>
    <property type="match status" value="1"/>
</dbReference>
<dbReference type="HOGENOM" id="CLU_005723_1_1_1"/>
<dbReference type="PANTHER" id="PTHR23172">
    <property type="entry name" value="AUXILIN/CYCLIN G-ASSOCIATED KINASE-RELATED"/>
    <property type="match status" value="1"/>
</dbReference>
<dbReference type="Proteomes" id="UP000054018">
    <property type="component" value="Unassembled WGS sequence"/>
</dbReference>
<dbReference type="GO" id="GO:0005737">
    <property type="term" value="C:cytoplasm"/>
    <property type="evidence" value="ECO:0007669"/>
    <property type="project" value="TreeGrafter"/>
</dbReference>
<feature type="compositionally biased region" description="Low complexity" evidence="1">
    <location>
        <begin position="388"/>
        <end position="400"/>
    </location>
</feature>
<evidence type="ECO:0000313" key="3">
    <source>
        <dbReference type="EMBL" id="KIK27401.1"/>
    </source>
</evidence>
<feature type="region of interest" description="Disordered" evidence="1">
    <location>
        <begin position="726"/>
        <end position="772"/>
    </location>
</feature>
<gene>
    <name evidence="3" type="ORF">PISMIDRAFT_674746</name>
</gene>
<feature type="region of interest" description="Disordered" evidence="1">
    <location>
        <begin position="1"/>
        <end position="63"/>
    </location>
</feature>
<reference evidence="4" key="2">
    <citation type="submission" date="2015-01" db="EMBL/GenBank/DDBJ databases">
        <title>Evolutionary Origins and Diversification of the Mycorrhizal Mutualists.</title>
        <authorList>
            <consortium name="DOE Joint Genome Institute"/>
            <consortium name="Mycorrhizal Genomics Consortium"/>
            <person name="Kohler A."/>
            <person name="Kuo A."/>
            <person name="Nagy L.G."/>
            <person name="Floudas D."/>
            <person name="Copeland A."/>
            <person name="Barry K.W."/>
            <person name="Cichocki N."/>
            <person name="Veneault-Fourrey C."/>
            <person name="LaButti K."/>
            <person name="Lindquist E.A."/>
            <person name="Lipzen A."/>
            <person name="Lundell T."/>
            <person name="Morin E."/>
            <person name="Murat C."/>
            <person name="Riley R."/>
            <person name="Ohm R."/>
            <person name="Sun H."/>
            <person name="Tunlid A."/>
            <person name="Henrissat B."/>
            <person name="Grigoriev I.V."/>
            <person name="Hibbett D.S."/>
            <person name="Martin F."/>
        </authorList>
    </citation>
    <scope>NUCLEOTIDE SEQUENCE [LARGE SCALE GENOMIC DNA]</scope>
    <source>
        <strain evidence="4">441</strain>
    </source>
</reference>
<dbReference type="AlphaFoldDB" id="A0A0C9ZDJ9"/>
<evidence type="ECO:0000256" key="1">
    <source>
        <dbReference type="SAM" id="MobiDB-lite"/>
    </source>
</evidence>
<feature type="region of interest" description="Disordered" evidence="1">
    <location>
        <begin position="126"/>
        <end position="211"/>
    </location>
</feature>
<dbReference type="Gene3D" id="1.25.40.10">
    <property type="entry name" value="Tetratricopeptide repeat domain"/>
    <property type="match status" value="1"/>
</dbReference>
<feature type="region of interest" description="Disordered" evidence="1">
    <location>
        <begin position="438"/>
        <end position="504"/>
    </location>
</feature>
<dbReference type="SUPFAM" id="SSF46565">
    <property type="entry name" value="Chaperone J-domain"/>
    <property type="match status" value="1"/>
</dbReference>
<dbReference type="SUPFAM" id="SSF48452">
    <property type="entry name" value="TPR-like"/>
    <property type="match status" value="1"/>
</dbReference>
<evidence type="ECO:0000313" key="4">
    <source>
        <dbReference type="Proteomes" id="UP000054018"/>
    </source>
</evidence>
<dbReference type="GO" id="GO:0031982">
    <property type="term" value="C:vesicle"/>
    <property type="evidence" value="ECO:0007669"/>
    <property type="project" value="TreeGrafter"/>
</dbReference>
<dbReference type="FunFam" id="1.10.287.110:FF:000002">
    <property type="entry name" value="putative tyrosine-protein phosphatase auxilin isoform X2"/>
    <property type="match status" value="1"/>
</dbReference>
<dbReference type="GO" id="GO:0030276">
    <property type="term" value="F:clathrin binding"/>
    <property type="evidence" value="ECO:0007669"/>
    <property type="project" value="TreeGrafter"/>
</dbReference>
<evidence type="ECO:0000259" key="2">
    <source>
        <dbReference type="PROSITE" id="PS50030"/>
    </source>
</evidence>
<dbReference type="SMART" id="SM00165">
    <property type="entry name" value="UBA"/>
    <property type="match status" value="1"/>
</dbReference>
<reference evidence="3 4" key="1">
    <citation type="submission" date="2014-04" db="EMBL/GenBank/DDBJ databases">
        <authorList>
            <consortium name="DOE Joint Genome Institute"/>
            <person name="Kuo A."/>
            <person name="Kohler A."/>
            <person name="Costa M.D."/>
            <person name="Nagy L.G."/>
            <person name="Floudas D."/>
            <person name="Copeland A."/>
            <person name="Barry K.W."/>
            <person name="Cichocki N."/>
            <person name="Veneault-Fourrey C."/>
            <person name="LaButti K."/>
            <person name="Lindquist E.A."/>
            <person name="Lipzen A."/>
            <person name="Lundell T."/>
            <person name="Morin E."/>
            <person name="Murat C."/>
            <person name="Sun H."/>
            <person name="Tunlid A."/>
            <person name="Henrissat B."/>
            <person name="Grigoriev I.V."/>
            <person name="Hibbett D.S."/>
            <person name="Martin F."/>
            <person name="Nordberg H.P."/>
            <person name="Cantor M.N."/>
            <person name="Hua S.X."/>
        </authorList>
    </citation>
    <scope>NUCLEOTIDE SEQUENCE [LARGE SCALE GENOMIC DNA]</scope>
    <source>
        <strain evidence="3 4">441</strain>
    </source>
</reference>
<dbReference type="Gene3D" id="1.10.8.10">
    <property type="entry name" value="DNA helicase RuvA subunit, C-terminal domain"/>
    <property type="match status" value="1"/>
</dbReference>
<protein>
    <recommendedName>
        <fullName evidence="2">UBA domain-containing protein</fullName>
    </recommendedName>
</protein>
<accession>A0A0C9ZDJ9</accession>
<dbReference type="InterPro" id="IPR036869">
    <property type="entry name" value="J_dom_sf"/>
</dbReference>
<dbReference type="Gene3D" id="1.10.287.110">
    <property type="entry name" value="DnaJ domain"/>
    <property type="match status" value="1"/>
</dbReference>
<dbReference type="GO" id="GO:0072318">
    <property type="term" value="P:clathrin coat disassembly"/>
    <property type="evidence" value="ECO:0007669"/>
    <property type="project" value="TreeGrafter"/>
</dbReference>
<dbReference type="InterPro" id="IPR011990">
    <property type="entry name" value="TPR-like_helical_dom_sf"/>
</dbReference>
<dbReference type="GO" id="GO:0072583">
    <property type="term" value="P:clathrin-dependent endocytosis"/>
    <property type="evidence" value="ECO:0007669"/>
    <property type="project" value="TreeGrafter"/>
</dbReference>
<dbReference type="PROSITE" id="PS50030">
    <property type="entry name" value="UBA"/>
    <property type="match status" value="1"/>
</dbReference>
<name>A0A0C9ZDJ9_9AGAM</name>
<feature type="compositionally biased region" description="Low complexity" evidence="1">
    <location>
        <begin position="11"/>
        <end position="22"/>
    </location>
</feature>
<feature type="compositionally biased region" description="Basic and acidic residues" evidence="1">
    <location>
        <begin position="468"/>
        <end position="484"/>
    </location>
</feature>
<feature type="domain" description="UBA" evidence="2">
    <location>
        <begin position="296"/>
        <end position="340"/>
    </location>
</feature>
<feature type="compositionally biased region" description="Polar residues" evidence="1">
    <location>
        <begin position="195"/>
        <end position="211"/>
    </location>
</feature>
<feature type="region of interest" description="Disordered" evidence="1">
    <location>
        <begin position="345"/>
        <end position="400"/>
    </location>
</feature>
<dbReference type="EMBL" id="KN833696">
    <property type="protein sequence ID" value="KIK27401.1"/>
    <property type="molecule type" value="Genomic_DNA"/>
</dbReference>
<dbReference type="Pfam" id="PF22562">
    <property type="entry name" value="UBA_7"/>
    <property type="match status" value="1"/>
</dbReference>
<proteinExistence type="predicted"/>
<keyword evidence="4" id="KW-1185">Reference proteome</keyword>
<feature type="compositionally biased region" description="Polar residues" evidence="1">
    <location>
        <begin position="487"/>
        <end position="502"/>
    </location>
</feature>
<dbReference type="OrthoDB" id="1717591at2759"/>
<dbReference type="InterPro" id="IPR009060">
    <property type="entry name" value="UBA-like_sf"/>
</dbReference>
<feature type="region of interest" description="Disordered" evidence="1">
    <location>
        <begin position="248"/>
        <end position="302"/>
    </location>
</feature>
<organism evidence="3 4">
    <name type="scientific">Pisolithus microcarpus 441</name>
    <dbReference type="NCBI Taxonomy" id="765257"/>
    <lineage>
        <taxon>Eukaryota</taxon>
        <taxon>Fungi</taxon>
        <taxon>Dikarya</taxon>
        <taxon>Basidiomycota</taxon>
        <taxon>Agaricomycotina</taxon>
        <taxon>Agaricomycetes</taxon>
        <taxon>Agaricomycetidae</taxon>
        <taxon>Boletales</taxon>
        <taxon>Sclerodermatineae</taxon>
        <taxon>Pisolithaceae</taxon>
        <taxon>Pisolithus</taxon>
    </lineage>
</organism>